<sequence length="712" mass="81377">MFSCATTIFVIIRVFLGFLINLVVAFNAFLIQQLFFSSSGYHGHDRILILSLFSWSQIIVILLFLNCFGFITYRYALISLFLISSIILLFVKITNKKLRWVYGWHVKLEWPPFERNIFLLGIGALIAQTIINFITPAANWDSLNYQLYMPALWYQQRQLAMVSLPYGDAAPPYYPMNANLFYLWLILPFDTIAVADIGQAPFALLAAVSVYAIARQLDLSPVVARRAGILTLFVPMVSATAGLWSTNDVIFAAIWLLSLAMVQRAARTATLRDLVLASIALGLTIGTKGFALTFGILLAPWLAWAWWRYGRSSWQRLGYGAIAMIIPLSVLASFSYVRNWLLTGNPLYPYRFMFGWIALPGLVDRQWFYGHPFFEFDARLLFFEPGYANLGLLLLVAIPSLSKVVFRPHPWRRSTIILLGLAAGYFVLFSELLPIRATRFLLPAMLLLLIVVVIGLEQIDKHRLKERFYLAYVIIGSLLVFLITVHTMGTNLFEAAPTSLHIDAGTWRPLWDVMWHLNWQTELQYLLLIEVSIGVLIVIGRALERWGWRSLPFIGLAVIVAFATGLEHYDRREYDAYTRLPYANVGQLWRWVNAHTTGQRIAYLGGNIPLPLMGHHLKNVVTAVNVGAGDLLHEIEVPVPADQPIRTYPDNRSDVPDQAVWLQHLRDKQIDLVVVYELIPVDWPEVQWMRNNPDQFELWYRGRGGSVWRVRR</sequence>
<feature type="transmembrane region" description="Helical" evidence="1">
    <location>
        <begin position="181"/>
        <end position="214"/>
    </location>
</feature>
<dbReference type="Proteomes" id="UP000078287">
    <property type="component" value="Unassembled WGS sequence"/>
</dbReference>
<proteinExistence type="predicted"/>
<feature type="transmembrane region" description="Helical" evidence="1">
    <location>
        <begin position="274"/>
        <end position="307"/>
    </location>
</feature>
<keyword evidence="4" id="KW-1185">Reference proteome</keyword>
<evidence type="ECO:0000256" key="1">
    <source>
        <dbReference type="SAM" id="Phobius"/>
    </source>
</evidence>
<feature type="transmembrane region" description="Helical" evidence="1">
    <location>
        <begin position="117"/>
        <end position="138"/>
    </location>
</feature>
<feature type="transmembrane region" description="Helical" evidence="1">
    <location>
        <begin position="550"/>
        <end position="569"/>
    </location>
</feature>
<feature type="domain" description="Glycosyltransferase RgtA/B/C/D-like" evidence="2">
    <location>
        <begin position="191"/>
        <end position="328"/>
    </location>
</feature>
<feature type="transmembrane region" description="Helical" evidence="1">
    <location>
        <begin position="387"/>
        <end position="406"/>
    </location>
</feature>
<dbReference type="Pfam" id="PF13231">
    <property type="entry name" value="PMT_2"/>
    <property type="match status" value="1"/>
</dbReference>
<reference evidence="3 4" key="1">
    <citation type="submission" date="2016-04" db="EMBL/GenBank/DDBJ databases">
        <title>Chloroflexus islandicus sp. nov., a thermophilic filamentous anoxygenic phototrophic bacterium from geyser Strokkur (Iceland).</title>
        <authorList>
            <person name="Gaisin V.A."/>
            <person name="Kalashnikov A.M."/>
            <person name="Sukhacheva M.V."/>
            <person name="Grouzdev D.S."/>
            <person name="Ivanov T.M."/>
            <person name="Kuznetsov B."/>
            <person name="Gorlenko V.M."/>
        </authorList>
    </citation>
    <scope>NUCLEOTIDE SEQUENCE [LARGE SCALE GENOMIC DNA]</scope>
    <source>
        <strain evidence="4">isl-2</strain>
    </source>
</reference>
<dbReference type="OrthoDB" id="5173339at2"/>
<keyword evidence="1" id="KW-0472">Membrane</keyword>
<feature type="transmembrane region" description="Helical" evidence="1">
    <location>
        <begin position="415"/>
        <end position="434"/>
    </location>
</feature>
<feature type="transmembrane region" description="Helical" evidence="1">
    <location>
        <begin position="349"/>
        <end position="367"/>
    </location>
</feature>
<name>A0A178MGQ3_9CHLR</name>
<feature type="transmembrane region" description="Helical" evidence="1">
    <location>
        <begin position="6"/>
        <end position="35"/>
    </location>
</feature>
<keyword evidence="1" id="KW-0812">Transmembrane</keyword>
<feature type="transmembrane region" description="Helical" evidence="1">
    <location>
        <begin position="250"/>
        <end position="267"/>
    </location>
</feature>
<feature type="transmembrane region" description="Helical" evidence="1">
    <location>
        <begin position="47"/>
        <end position="65"/>
    </location>
</feature>
<protein>
    <recommendedName>
        <fullName evidence="2">Glycosyltransferase RgtA/B/C/D-like domain-containing protein</fullName>
    </recommendedName>
</protein>
<evidence type="ECO:0000313" key="3">
    <source>
        <dbReference type="EMBL" id="OAN47184.1"/>
    </source>
</evidence>
<keyword evidence="1" id="KW-1133">Transmembrane helix</keyword>
<dbReference type="AlphaFoldDB" id="A0A178MGQ3"/>
<feature type="transmembrane region" description="Helical" evidence="1">
    <location>
        <begin position="319"/>
        <end position="337"/>
    </location>
</feature>
<accession>A0A178MGQ3</accession>
<dbReference type="EMBL" id="LWQS01000038">
    <property type="protein sequence ID" value="OAN47184.1"/>
    <property type="molecule type" value="Genomic_DNA"/>
</dbReference>
<evidence type="ECO:0000259" key="2">
    <source>
        <dbReference type="Pfam" id="PF13231"/>
    </source>
</evidence>
<feature type="transmembrane region" description="Helical" evidence="1">
    <location>
        <begin position="468"/>
        <end position="489"/>
    </location>
</feature>
<evidence type="ECO:0000313" key="4">
    <source>
        <dbReference type="Proteomes" id="UP000078287"/>
    </source>
</evidence>
<feature type="transmembrane region" description="Helical" evidence="1">
    <location>
        <begin position="523"/>
        <end position="543"/>
    </location>
</feature>
<gene>
    <name evidence="3" type="ORF">A6A03_00105</name>
</gene>
<feature type="transmembrane region" description="Helical" evidence="1">
    <location>
        <begin position="71"/>
        <end position="91"/>
    </location>
</feature>
<organism evidence="3 4">
    <name type="scientific">Chloroflexus islandicus</name>
    <dbReference type="NCBI Taxonomy" id="1707952"/>
    <lineage>
        <taxon>Bacteria</taxon>
        <taxon>Bacillati</taxon>
        <taxon>Chloroflexota</taxon>
        <taxon>Chloroflexia</taxon>
        <taxon>Chloroflexales</taxon>
        <taxon>Chloroflexineae</taxon>
        <taxon>Chloroflexaceae</taxon>
        <taxon>Chloroflexus</taxon>
    </lineage>
</organism>
<comment type="caution">
    <text evidence="3">The sequence shown here is derived from an EMBL/GenBank/DDBJ whole genome shotgun (WGS) entry which is preliminary data.</text>
</comment>
<dbReference type="InterPro" id="IPR038731">
    <property type="entry name" value="RgtA/B/C-like"/>
</dbReference>
<feature type="transmembrane region" description="Helical" evidence="1">
    <location>
        <begin position="440"/>
        <end position="456"/>
    </location>
</feature>